<dbReference type="InterPro" id="IPR036527">
    <property type="entry name" value="SCP2_sterol-bd_dom_sf"/>
</dbReference>
<accession>J9BTS2</accession>
<dbReference type="Gene3D" id="3.30.1050.10">
    <property type="entry name" value="SCP2 sterol-binding domain"/>
    <property type="match status" value="1"/>
</dbReference>
<organism evidence="2">
    <name type="scientific">gut metagenome</name>
    <dbReference type="NCBI Taxonomy" id="749906"/>
    <lineage>
        <taxon>unclassified sequences</taxon>
        <taxon>metagenomes</taxon>
        <taxon>organismal metagenomes</taxon>
    </lineage>
</organism>
<dbReference type="Pfam" id="PF13530">
    <property type="entry name" value="SCP2_2"/>
    <property type="match status" value="1"/>
</dbReference>
<proteinExistence type="predicted"/>
<reference evidence="2" key="1">
    <citation type="journal article" date="2012" name="PLoS ONE">
        <title>Gene sets for utilization of primary and secondary nutrition supplies in the distal gut of endangered iberian lynx.</title>
        <authorList>
            <person name="Alcaide M."/>
            <person name="Messina E."/>
            <person name="Richter M."/>
            <person name="Bargiela R."/>
            <person name="Peplies J."/>
            <person name="Huws S.A."/>
            <person name="Newbold C.J."/>
            <person name="Golyshin P.N."/>
            <person name="Simon M.A."/>
            <person name="Lopez G."/>
            <person name="Yakimov M.M."/>
            <person name="Ferrer M."/>
        </authorList>
    </citation>
    <scope>NUCLEOTIDE SEQUENCE</scope>
</reference>
<sequence>HLLKLKTAPGAMEVVTTADEEEVAMNMAVFTQMYFGAFTATELWEAGLIRCGEPSKLALLDKLFPKQRNWINEYF</sequence>
<comment type="caution">
    <text evidence="2">The sequence shown here is derived from an EMBL/GenBank/DDBJ whole genome shotgun (WGS) entry which is preliminary data.</text>
</comment>
<evidence type="ECO:0000313" key="2">
    <source>
        <dbReference type="EMBL" id="EJW90970.1"/>
    </source>
</evidence>
<dbReference type="SUPFAM" id="SSF55718">
    <property type="entry name" value="SCP-like"/>
    <property type="match status" value="1"/>
</dbReference>
<dbReference type="AlphaFoldDB" id="J9BTS2"/>
<feature type="non-terminal residue" evidence="2">
    <location>
        <position position="1"/>
    </location>
</feature>
<dbReference type="InterPro" id="IPR025559">
    <property type="entry name" value="Eis_dom"/>
</dbReference>
<protein>
    <recommendedName>
        <fullName evidence="1">Enhanced intracellular survival protein domain-containing protein</fullName>
    </recommendedName>
</protein>
<name>J9BTS2_9ZZZZ</name>
<dbReference type="EMBL" id="AMCI01008489">
    <property type="protein sequence ID" value="EJW90970.1"/>
    <property type="molecule type" value="Genomic_DNA"/>
</dbReference>
<evidence type="ECO:0000259" key="1">
    <source>
        <dbReference type="Pfam" id="PF13530"/>
    </source>
</evidence>
<feature type="domain" description="Enhanced intracellular survival protein" evidence="1">
    <location>
        <begin position="9"/>
        <end position="71"/>
    </location>
</feature>
<gene>
    <name evidence="2" type="ORF">EVA_20923</name>
</gene>